<dbReference type="AlphaFoldDB" id="A0A9P7QAN8"/>
<proteinExistence type="predicted"/>
<evidence type="ECO:0000313" key="1">
    <source>
        <dbReference type="EMBL" id="KAG6282051.1"/>
    </source>
</evidence>
<name>A0A9P7QAN8_9HYPO</name>
<sequence length="289" mass="31145">MSAPVAPVTAVTPAPIKHPQNVDSFDGSGDFQTWVKRLRRSYRRVNNGKDVGPSDIIQAIDSALAGEASKFVEKDSLLRQIVNQADDFTATADDLVLFESGLRDRFNVDAEVGIGHDGPFPNIAQGEGESLDAYQGRVLSIYRARGGRDKPVTSDQPQLTPLEISSISEWVHRLVLGLRDGALMSEAIDCGVLSSDSLRSALQQIKKSGALLEAKAKMARAVAERTRVNFMEGYIRQHSGHSANEELSRARVSGHADDTAATIYGCAGNFRKLVSPASPDLLRASTGTV</sequence>
<gene>
    <name evidence="1" type="ORF">E4U09_000809</name>
</gene>
<organism evidence="1 2">
    <name type="scientific">Claviceps aff. purpurea</name>
    <dbReference type="NCBI Taxonomy" id="1967640"/>
    <lineage>
        <taxon>Eukaryota</taxon>
        <taxon>Fungi</taxon>
        <taxon>Dikarya</taxon>
        <taxon>Ascomycota</taxon>
        <taxon>Pezizomycotina</taxon>
        <taxon>Sordariomycetes</taxon>
        <taxon>Hypocreomycetidae</taxon>
        <taxon>Hypocreales</taxon>
        <taxon>Clavicipitaceae</taxon>
        <taxon>Claviceps</taxon>
    </lineage>
</organism>
<comment type="caution">
    <text evidence="1">The sequence shown here is derived from an EMBL/GenBank/DDBJ whole genome shotgun (WGS) entry which is preliminary data.</text>
</comment>
<reference evidence="1 2" key="1">
    <citation type="journal article" date="2020" name="bioRxiv">
        <title>Whole genome comparisons of ergot fungi reveals the divergence and evolution of species within the genus Claviceps are the result of varying mechanisms driving genome evolution and host range expansion.</title>
        <authorList>
            <person name="Wyka S.A."/>
            <person name="Mondo S.J."/>
            <person name="Liu M."/>
            <person name="Dettman J."/>
            <person name="Nalam V."/>
            <person name="Broders K.D."/>
        </authorList>
    </citation>
    <scope>NUCLEOTIDE SEQUENCE [LARGE SCALE GENOMIC DNA]</scope>
    <source>
        <strain evidence="1 2">Clav52</strain>
    </source>
</reference>
<protein>
    <submittedName>
        <fullName evidence="1">Uncharacterized protein</fullName>
    </submittedName>
</protein>
<dbReference type="Proteomes" id="UP000707071">
    <property type="component" value="Unassembled WGS sequence"/>
</dbReference>
<dbReference type="EMBL" id="SRRH01001248">
    <property type="protein sequence ID" value="KAG6282051.1"/>
    <property type="molecule type" value="Genomic_DNA"/>
</dbReference>
<keyword evidence="2" id="KW-1185">Reference proteome</keyword>
<accession>A0A9P7QAN8</accession>
<evidence type="ECO:0000313" key="2">
    <source>
        <dbReference type="Proteomes" id="UP000707071"/>
    </source>
</evidence>